<gene>
    <name evidence="6" type="ORF">Ae201684_009447</name>
</gene>
<proteinExistence type="predicted"/>
<comment type="subcellular location">
    <subcellularLocation>
        <location evidence="1">Membrane</location>
        <topology evidence="1">Multi-pass membrane protein</topology>
    </subcellularLocation>
</comment>
<keyword evidence="3 5" id="KW-1133">Transmembrane helix</keyword>
<comment type="caution">
    <text evidence="6">The sequence shown here is derived from an EMBL/GenBank/DDBJ whole genome shotgun (WGS) entry which is preliminary data.</text>
</comment>
<evidence type="ECO:0000256" key="5">
    <source>
        <dbReference type="SAM" id="Phobius"/>
    </source>
</evidence>
<feature type="transmembrane region" description="Helical" evidence="5">
    <location>
        <begin position="87"/>
        <end position="109"/>
    </location>
</feature>
<organism evidence="6 7">
    <name type="scientific">Aphanomyces euteiches</name>
    <dbReference type="NCBI Taxonomy" id="100861"/>
    <lineage>
        <taxon>Eukaryota</taxon>
        <taxon>Sar</taxon>
        <taxon>Stramenopiles</taxon>
        <taxon>Oomycota</taxon>
        <taxon>Saprolegniomycetes</taxon>
        <taxon>Saprolegniales</taxon>
        <taxon>Verrucalvaceae</taxon>
        <taxon>Aphanomyces</taxon>
    </lineage>
</organism>
<dbReference type="Proteomes" id="UP000481153">
    <property type="component" value="Unassembled WGS sequence"/>
</dbReference>
<dbReference type="AlphaFoldDB" id="A0A6G0X1X7"/>
<dbReference type="Pfam" id="PF00335">
    <property type="entry name" value="Tetraspanin"/>
    <property type="match status" value="1"/>
</dbReference>
<evidence type="ECO:0000313" key="7">
    <source>
        <dbReference type="Proteomes" id="UP000481153"/>
    </source>
</evidence>
<keyword evidence="7" id="KW-1185">Reference proteome</keyword>
<sequence>MAVAQAVSKRFLNVWNFVVLILGFGLLLITLYILIFQSDTYAIPKAGYWAAVICAGLLILLSGLGLYGLRQQRVCVTHNKRNYALGIYCLIGFACGVVLVVAGSVALTFNSVTYTSKELELIESAEIYFEEAMIDNLNDFATQEPEKWKQMQDNWFCCGYYDIPNVTECARRVTNKLDGATLCSKIDIPYIAMANTINSVHGVYCSTNCTDGQTVCPQTNTDWCRDVFLNNAQTNTIFVGWVSVTSGGAQLLGILLGMFILLCDVRMIRRFTMRASALKNAIENNQA</sequence>
<keyword evidence="4 5" id="KW-0472">Membrane</keyword>
<evidence type="ECO:0000256" key="1">
    <source>
        <dbReference type="ARBA" id="ARBA00004141"/>
    </source>
</evidence>
<feature type="transmembrane region" description="Helical" evidence="5">
    <location>
        <begin position="12"/>
        <end position="35"/>
    </location>
</feature>
<evidence type="ECO:0000313" key="6">
    <source>
        <dbReference type="EMBL" id="KAF0733890.1"/>
    </source>
</evidence>
<evidence type="ECO:0000256" key="3">
    <source>
        <dbReference type="ARBA" id="ARBA00022989"/>
    </source>
</evidence>
<protein>
    <recommendedName>
        <fullName evidence="8">Tetraspanin</fullName>
    </recommendedName>
</protein>
<evidence type="ECO:0008006" key="8">
    <source>
        <dbReference type="Google" id="ProtNLM"/>
    </source>
</evidence>
<feature type="transmembrane region" description="Helical" evidence="5">
    <location>
        <begin position="238"/>
        <end position="263"/>
    </location>
</feature>
<dbReference type="EMBL" id="VJMJ01000119">
    <property type="protein sequence ID" value="KAF0733890.1"/>
    <property type="molecule type" value="Genomic_DNA"/>
</dbReference>
<dbReference type="GO" id="GO:0016020">
    <property type="term" value="C:membrane"/>
    <property type="evidence" value="ECO:0007669"/>
    <property type="project" value="UniProtKB-SubCell"/>
</dbReference>
<name>A0A6G0X1X7_9STRA</name>
<evidence type="ECO:0000256" key="4">
    <source>
        <dbReference type="ARBA" id="ARBA00023136"/>
    </source>
</evidence>
<reference evidence="6 7" key="1">
    <citation type="submission" date="2019-07" db="EMBL/GenBank/DDBJ databases">
        <title>Genomics analysis of Aphanomyces spp. identifies a new class of oomycete effector associated with host adaptation.</title>
        <authorList>
            <person name="Gaulin E."/>
        </authorList>
    </citation>
    <scope>NUCLEOTIDE SEQUENCE [LARGE SCALE GENOMIC DNA]</scope>
    <source>
        <strain evidence="6 7">ATCC 201684</strain>
    </source>
</reference>
<dbReference type="VEuPathDB" id="FungiDB:AeMF1_001452"/>
<accession>A0A6G0X1X7</accession>
<evidence type="ECO:0000256" key="2">
    <source>
        <dbReference type="ARBA" id="ARBA00022692"/>
    </source>
</evidence>
<dbReference type="InterPro" id="IPR018499">
    <property type="entry name" value="Tetraspanin/Peripherin"/>
</dbReference>
<feature type="transmembrane region" description="Helical" evidence="5">
    <location>
        <begin position="47"/>
        <end position="67"/>
    </location>
</feature>
<keyword evidence="2 5" id="KW-0812">Transmembrane</keyword>